<keyword evidence="2" id="KW-1185">Reference proteome</keyword>
<dbReference type="AlphaFoldDB" id="A0A4S8KN54"/>
<proteinExistence type="predicted"/>
<organism evidence="1 2">
    <name type="scientific">Dendrothele bispora (strain CBS 962.96)</name>
    <dbReference type="NCBI Taxonomy" id="1314807"/>
    <lineage>
        <taxon>Eukaryota</taxon>
        <taxon>Fungi</taxon>
        <taxon>Dikarya</taxon>
        <taxon>Basidiomycota</taxon>
        <taxon>Agaricomycotina</taxon>
        <taxon>Agaricomycetes</taxon>
        <taxon>Agaricomycetidae</taxon>
        <taxon>Agaricales</taxon>
        <taxon>Agaricales incertae sedis</taxon>
        <taxon>Dendrothele</taxon>
    </lineage>
</organism>
<gene>
    <name evidence="1" type="ORF">K435DRAFT_878376</name>
</gene>
<sequence>MSGLLTVLMDYRSISTVYSFAYNVLDGLSDNESKLLVCKIVSSDDHLDRVTGGGWSRLHVPIQWDPLAVRFVEILEACQVNLLWILHPGFVLISVVWRYRVLDALFCDINRYLDPPSHTTTSLIRSNHLRSQLDAAYSKFVRGKEPRTLKTLQIFRGVSVASVADISTTTLRVIDRASDAFPPLKSAVGGANASKARAQQLRQRISKILDRVPSDLTDVANDLEM</sequence>
<name>A0A4S8KN54_DENBC</name>
<dbReference type="Proteomes" id="UP000297245">
    <property type="component" value="Unassembled WGS sequence"/>
</dbReference>
<reference evidence="1 2" key="1">
    <citation type="journal article" date="2019" name="Nat. Ecol. Evol.">
        <title>Megaphylogeny resolves global patterns of mushroom evolution.</title>
        <authorList>
            <person name="Varga T."/>
            <person name="Krizsan K."/>
            <person name="Foldi C."/>
            <person name="Dima B."/>
            <person name="Sanchez-Garcia M."/>
            <person name="Sanchez-Ramirez S."/>
            <person name="Szollosi G.J."/>
            <person name="Szarkandi J.G."/>
            <person name="Papp V."/>
            <person name="Albert L."/>
            <person name="Andreopoulos W."/>
            <person name="Angelini C."/>
            <person name="Antonin V."/>
            <person name="Barry K.W."/>
            <person name="Bougher N.L."/>
            <person name="Buchanan P."/>
            <person name="Buyck B."/>
            <person name="Bense V."/>
            <person name="Catcheside P."/>
            <person name="Chovatia M."/>
            <person name="Cooper J."/>
            <person name="Damon W."/>
            <person name="Desjardin D."/>
            <person name="Finy P."/>
            <person name="Geml J."/>
            <person name="Haridas S."/>
            <person name="Hughes K."/>
            <person name="Justo A."/>
            <person name="Karasinski D."/>
            <person name="Kautmanova I."/>
            <person name="Kiss B."/>
            <person name="Kocsube S."/>
            <person name="Kotiranta H."/>
            <person name="LaButti K.M."/>
            <person name="Lechner B.E."/>
            <person name="Liimatainen K."/>
            <person name="Lipzen A."/>
            <person name="Lukacs Z."/>
            <person name="Mihaltcheva S."/>
            <person name="Morgado L.N."/>
            <person name="Niskanen T."/>
            <person name="Noordeloos M.E."/>
            <person name="Ohm R.A."/>
            <person name="Ortiz-Santana B."/>
            <person name="Ovrebo C."/>
            <person name="Racz N."/>
            <person name="Riley R."/>
            <person name="Savchenko A."/>
            <person name="Shiryaev A."/>
            <person name="Soop K."/>
            <person name="Spirin V."/>
            <person name="Szebenyi C."/>
            <person name="Tomsovsky M."/>
            <person name="Tulloss R.E."/>
            <person name="Uehling J."/>
            <person name="Grigoriev I.V."/>
            <person name="Vagvolgyi C."/>
            <person name="Papp T."/>
            <person name="Martin F.M."/>
            <person name="Miettinen O."/>
            <person name="Hibbett D.S."/>
            <person name="Nagy L.G."/>
        </authorList>
    </citation>
    <scope>NUCLEOTIDE SEQUENCE [LARGE SCALE GENOMIC DNA]</scope>
    <source>
        <strain evidence="1 2">CBS 962.96</strain>
    </source>
</reference>
<dbReference type="EMBL" id="ML180588">
    <property type="protein sequence ID" value="THU77032.1"/>
    <property type="molecule type" value="Genomic_DNA"/>
</dbReference>
<evidence type="ECO:0000313" key="2">
    <source>
        <dbReference type="Proteomes" id="UP000297245"/>
    </source>
</evidence>
<evidence type="ECO:0000313" key="1">
    <source>
        <dbReference type="EMBL" id="THU77032.1"/>
    </source>
</evidence>
<protein>
    <submittedName>
        <fullName evidence="1">Uncharacterized protein</fullName>
    </submittedName>
</protein>
<dbReference type="OrthoDB" id="3266026at2759"/>
<accession>A0A4S8KN54</accession>